<dbReference type="InterPro" id="IPR011993">
    <property type="entry name" value="PH-like_dom_sf"/>
</dbReference>
<feature type="domain" description="PH" evidence="3">
    <location>
        <begin position="6"/>
        <end position="102"/>
    </location>
</feature>
<dbReference type="Proteomes" id="UP001530315">
    <property type="component" value="Unassembled WGS sequence"/>
</dbReference>
<keyword evidence="2" id="KW-0862">Zinc</keyword>
<sequence length="719" mass="81219">MLAKTGVTKAGYLLKQRSPSLKNNQWTSYFVVLNDHCLSYCSKSHNFERPDGNLLLTSGTRVYPLDGDVVIRIETGVEVTLLKGKDELETKEWTRAIRSNVSRLTELARGQVRVKSRGRVREYFLMLHRECITVHPSFSETVKILKTYRLTETSSFDFKCESIEFKTGVKGANNLTIRANNEVEHQHWCYALDIAVSRLRKDAIKTIVPPPDKPLFSGYLLCLDGWMKWRKKYVVLTEDSLYINEHRRVGFGTPPLRYSLVPNGMIFKTYLKAYSFELVLFSDSLHLSARDDTARDEWIYFLQKILPQTSYDQSDALQVASLEKEVEVFDVQFHSESSPGILLERRGNWAIAALVSESLSRKVCRGSLLSRIAGEPAMMMGFDEVIKALSNWKPPLQLTFYLSPRKMGWLTLMVKERVGRRLIAGERSSKVSWEKVYATLSSGVMTLFTFKRDGKSTKRHFGLYGSAIGIVDSNLVNGSKNCFRVLDGVESIILQAESQDSQMEWSTAIAHSISMENGGGILLDKEKRAMARDGSGLDNFGFPTPGSAHVTSCIFRGFENDETTSIVFAKPAKELRLGLTESCDISRLEPITEKRRLSKLDTTNITEATEEIGIALRTSNSSDKSFPVQALRTEAHPHLDLPNPWLVIDRVSSASSASDIFDKVSEFDKTTQINSEDYNKLVDFTKEVRIAETPKWLTEVISNVFPPRHNGQDFSNIGK</sequence>
<proteinExistence type="predicted"/>
<dbReference type="Pfam" id="PF00169">
    <property type="entry name" value="PH"/>
    <property type="match status" value="2"/>
</dbReference>
<dbReference type="AlphaFoldDB" id="A0ABD3PJ95"/>
<dbReference type="GO" id="GO:0046872">
    <property type="term" value="F:metal ion binding"/>
    <property type="evidence" value="ECO:0007669"/>
    <property type="project" value="UniProtKB-KW"/>
</dbReference>
<evidence type="ECO:0000313" key="4">
    <source>
        <dbReference type="EMBL" id="KAL3787826.1"/>
    </source>
</evidence>
<comment type="caution">
    <text evidence="4">The sequence shown here is derived from an EMBL/GenBank/DDBJ whole genome shotgun (WGS) entry which is preliminary data.</text>
</comment>
<dbReference type="InterPro" id="IPR045258">
    <property type="entry name" value="ACAP1/2/3-like"/>
</dbReference>
<dbReference type="Gene3D" id="2.30.29.30">
    <property type="entry name" value="Pleckstrin-homology domain (PH domain)/Phosphotyrosine-binding domain (PTB)"/>
    <property type="match status" value="3"/>
</dbReference>
<reference evidence="4 5" key="1">
    <citation type="submission" date="2024-10" db="EMBL/GenBank/DDBJ databases">
        <title>Updated reference genomes for cyclostephanoid diatoms.</title>
        <authorList>
            <person name="Roberts W.R."/>
            <person name="Alverson A.J."/>
        </authorList>
    </citation>
    <scope>NUCLEOTIDE SEQUENCE [LARGE SCALE GENOMIC DNA]</scope>
    <source>
        <strain evidence="4 5">AJA276-08</strain>
    </source>
</reference>
<organism evidence="4 5">
    <name type="scientific">Stephanodiscus triporus</name>
    <dbReference type="NCBI Taxonomy" id="2934178"/>
    <lineage>
        <taxon>Eukaryota</taxon>
        <taxon>Sar</taxon>
        <taxon>Stramenopiles</taxon>
        <taxon>Ochrophyta</taxon>
        <taxon>Bacillariophyta</taxon>
        <taxon>Coscinodiscophyceae</taxon>
        <taxon>Thalassiosirophycidae</taxon>
        <taxon>Stephanodiscales</taxon>
        <taxon>Stephanodiscaceae</taxon>
        <taxon>Stephanodiscus</taxon>
    </lineage>
</organism>
<keyword evidence="5" id="KW-1185">Reference proteome</keyword>
<evidence type="ECO:0000259" key="3">
    <source>
        <dbReference type="PROSITE" id="PS50003"/>
    </source>
</evidence>
<dbReference type="EMBL" id="JALLAZ020000758">
    <property type="protein sequence ID" value="KAL3787826.1"/>
    <property type="molecule type" value="Genomic_DNA"/>
</dbReference>
<feature type="domain" description="PH" evidence="3">
    <location>
        <begin position="403"/>
        <end position="514"/>
    </location>
</feature>
<evidence type="ECO:0000256" key="2">
    <source>
        <dbReference type="ARBA" id="ARBA00022833"/>
    </source>
</evidence>
<evidence type="ECO:0000313" key="5">
    <source>
        <dbReference type="Proteomes" id="UP001530315"/>
    </source>
</evidence>
<feature type="domain" description="PH" evidence="3">
    <location>
        <begin position="213"/>
        <end position="307"/>
    </location>
</feature>
<dbReference type="PROSITE" id="PS50003">
    <property type="entry name" value="PH_DOMAIN"/>
    <property type="match status" value="3"/>
</dbReference>
<keyword evidence="1" id="KW-0479">Metal-binding</keyword>
<dbReference type="SUPFAM" id="SSF50729">
    <property type="entry name" value="PH domain-like"/>
    <property type="match status" value="3"/>
</dbReference>
<dbReference type="SMART" id="SM00233">
    <property type="entry name" value="PH"/>
    <property type="match status" value="4"/>
</dbReference>
<protein>
    <recommendedName>
        <fullName evidence="3">PH domain-containing protein</fullName>
    </recommendedName>
</protein>
<evidence type="ECO:0000256" key="1">
    <source>
        <dbReference type="ARBA" id="ARBA00022723"/>
    </source>
</evidence>
<dbReference type="CDD" id="cd00821">
    <property type="entry name" value="PH"/>
    <property type="match status" value="2"/>
</dbReference>
<dbReference type="InterPro" id="IPR001849">
    <property type="entry name" value="PH_domain"/>
</dbReference>
<dbReference type="PANTHER" id="PTHR23180">
    <property type="entry name" value="CENTAURIN/ARF"/>
    <property type="match status" value="1"/>
</dbReference>
<accession>A0ABD3PJ95</accession>
<dbReference type="PANTHER" id="PTHR23180:SF414">
    <property type="entry name" value="ANKYRIN REPEAT-CONTAINING PROTEIN-RELATED"/>
    <property type="match status" value="1"/>
</dbReference>
<name>A0ABD3PJ95_9STRA</name>
<gene>
    <name evidence="4" type="ORF">ACHAW5_003578</name>
</gene>